<dbReference type="GO" id="GO:0052689">
    <property type="term" value="F:carboxylic ester hydrolase activity"/>
    <property type="evidence" value="ECO:0007669"/>
    <property type="project" value="TreeGrafter"/>
</dbReference>
<evidence type="ECO:0000313" key="5">
    <source>
        <dbReference type="EMBL" id="TGZ79444.1"/>
    </source>
</evidence>
<dbReference type="EC" id="3.1.1.-" evidence="3"/>
<dbReference type="InterPro" id="IPR019826">
    <property type="entry name" value="Carboxylesterase_B_AS"/>
</dbReference>
<feature type="domain" description="Carboxylesterase type B" evidence="4">
    <location>
        <begin position="25"/>
        <end position="335"/>
    </location>
</feature>
<evidence type="ECO:0000313" key="6">
    <source>
        <dbReference type="Proteomes" id="UP000298138"/>
    </source>
</evidence>
<keyword evidence="6" id="KW-1185">Reference proteome</keyword>
<sequence>MYFSGILAAASLITGVVATQDGISVPTWSGPVVGHLAPEVREFLGIPYARPPTGLLRFAPPVRVTPWIRPFNASTFGASCHYTRFTADLGDSPISLPDPSRVDEDCLNLNIWAPSGAKGADVMIWTYGGGFVLGSSETPIYNGANIVRNNKNVIVVSFNYRLSVFGFPASNALPDKEKNPGLRDVRFAVEWVRDNIAAFGGDPRKITLFGESAGGAAVDSYLYTHTRDPIIRGAILQSGTINIATDALLGEVTPGATFDALATALGCTSTTSVGKLACVRLAPASRLVTLINTTPNLTFTPVADNGTVFSDISRRLSSGDFARVPVLVGSNDQEIPGTTPEAIIGTRLAFTCPAARSALGHSQYVPTWQYRYFGNFPSQPGVPPAGPFHGSEITQVFGTYYDPIATEQQRKSSKYIQGAWIAFVRDPVRGLEGYKEGWPRFDRSGQTLVRLAWENKDEASFVNPDLYQAGCY</sequence>
<dbReference type="SUPFAM" id="SSF53474">
    <property type="entry name" value="alpha/beta-Hydrolases"/>
    <property type="match status" value="1"/>
</dbReference>
<dbReference type="PANTHER" id="PTHR43918">
    <property type="entry name" value="ACETYLCHOLINESTERASE"/>
    <property type="match status" value="1"/>
</dbReference>
<accession>A0A4V3SIB2</accession>
<evidence type="ECO:0000256" key="3">
    <source>
        <dbReference type="RuleBase" id="RU361235"/>
    </source>
</evidence>
<name>A0A4V3SIB2_9PEZI</name>
<dbReference type="PANTHER" id="PTHR43918:SF4">
    <property type="entry name" value="CARBOXYLIC ESTER HYDROLASE"/>
    <property type="match status" value="1"/>
</dbReference>
<reference evidence="5 6" key="1">
    <citation type="submission" date="2019-04" db="EMBL/GenBank/DDBJ databases">
        <title>Comparative genomics and transcriptomics to analyze fruiting body development in filamentous ascomycetes.</title>
        <authorList>
            <consortium name="DOE Joint Genome Institute"/>
            <person name="Lutkenhaus R."/>
            <person name="Traeger S."/>
            <person name="Breuer J."/>
            <person name="Kuo A."/>
            <person name="Lipzen A."/>
            <person name="Pangilinan J."/>
            <person name="Dilworth D."/>
            <person name="Sandor L."/>
            <person name="Poggeler S."/>
            <person name="Barry K."/>
            <person name="Grigoriev I.V."/>
            <person name="Nowrousian M."/>
        </authorList>
    </citation>
    <scope>NUCLEOTIDE SEQUENCE [LARGE SCALE GENOMIC DNA]</scope>
    <source>
        <strain evidence="5 6">CBS 389.68</strain>
    </source>
</reference>
<protein>
    <recommendedName>
        <fullName evidence="3">Carboxylic ester hydrolase</fullName>
        <ecNumber evidence="3">3.1.1.-</ecNumber>
    </recommendedName>
</protein>
<keyword evidence="3" id="KW-0732">Signal</keyword>
<dbReference type="OrthoDB" id="408631at2759"/>
<dbReference type="InterPro" id="IPR029058">
    <property type="entry name" value="AB_hydrolase_fold"/>
</dbReference>
<evidence type="ECO:0000259" key="4">
    <source>
        <dbReference type="Pfam" id="PF00135"/>
    </source>
</evidence>
<gene>
    <name evidence="5" type="ORF">EX30DRAFT_308872</name>
</gene>
<feature type="signal peptide" evidence="3">
    <location>
        <begin position="1"/>
        <end position="18"/>
    </location>
</feature>
<comment type="similarity">
    <text evidence="1 3">Belongs to the type-B carboxylesterase/lipase family.</text>
</comment>
<dbReference type="Gene3D" id="3.40.50.1820">
    <property type="entry name" value="alpha/beta hydrolase"/>
    <property type="match status" value="2"/>
</dbReference>
<dbReference type="EMBL" id="ML220131">
    <property type="protein sequence ID" value="TGZ79444.1"/>
    <property type="molecule type" value="Genomic_DNA"/>
</dbReference>
<keyword evidence="2 3" id="KW-0378">Hydrolase</keyword>
<dbReference type="Proteomes" id="UP000298138">
    <property type="component" value="Unassembled WGS sequence"/>
</dbReference>
<dbReference type="AlphaFoldDB" id="A0A4V3SIB2"/>
<dbReference type="PROSITE" id="PS00122">
    <property type="entry name" value="CARBOXYLESTERASE_B_1"/>
    <property type="match status" value="1"/>
</dbReference>
<evidence type="ECO:0000256" key="2">
    <source>
        <dbReference type="ARBA" id="ARBA00022801"/>
    </source>
</evidence>
<dbReference type="InterPro" id="IPR002018">
    <property type="entry name" value="CarbesteraseB"/>
</dbReference>
<dbReference type="InterPro" id="IPR050654">
    <property type="entry name" value="AChE-related_enzymes"/>
</dbReference>
<evidence type="ECO:0000256" key="1">
    <source>
        <dbReference type="ARBA" id="ARBA00005964"/>
    </source>
</evidence>
<proteinExistence type="inferred from homology"/>
<dbReference type="InParanoid" id="A0A4V3SIB2"/>
<feature type="chain" id="PRO_5021038931" description="Carboxylic ester hydrolase" evidence="3">
    <location>
        <begin position="19"/>
        <end position="472"/>
    </location>
</feature>
<dbReference type="STRING" id="341454.A0A4V3SIB2"/>
<organism evidence="5 6">
    <name type="scientific">Ascodesmis nigricans</name>
    <dbReference type="NCBI Taxonomy" id="341454"/>
    <lineage>
        <taxon>Eukaryota</taxon>
        <taxon>Fungi</taxon>
        <taxon>Dikarya</taxon>
        <taxon>Ascomycota</taxon>
        <taxon>Pezizomycotina</taxon>
        <taxon>Pezizomycetes</taxon>
        <taxon>Pezizales</taxon>
        <taxon>Ascodesmidaceae</taxon>
        <taxon>Ascodesmis</taxon>
    </lineage>
</organism>
<dbReference type="Pfam" id="PF00135">
    <property type="entry name" value="COesterase"/>
    <property type="match status" value="1"/>
</dbReference>